<dbReference type="AlphaFoldDB" id="A0AAN8Z6L0"/>
<protein>
    <submittedName>
        <fullName evidence="3">Small auxin-up RNA</fullName>
    </submittedName>
</protein>
<dbReference type="PANTHER" id="PTHR31374">
    <property type="entry name" value="AUXIN-INDUCED PROTEIN-LIKE-RELATED"/>
    <property type="match status" value="1"/>
</dbReference>
<dbReference type="EMBL" id="JBAMMX010000019">
    <property type="protein sequence ID" value="KAK6922443.1"/>
    <property type="molecule type" value="Genomic_DNA"/>
</dbReference>
<dbReference type="InterPro" id="IPR003676">
    <property type="entry name" value="SAUR_fam"/>
</dbReference>
<comment type="similarity">
    <text evidence="1">Belongs to the ARG7 family.</text>
</comment>
<dbReference type="GO" id="GO:0009733">
    <property type="term" value="P:response to auxin"/>
    <property type="evidence" value="ECO:0007669"/>
    <property type="project" value="InterPro"/>
</dbReference>
<evidence type="ECO:0000313" key="4">
    <source>
        <dbReference type="Proteomes" id="UP001370490"/>
    </source>
</evidence>
<keyword evidence="4" id="KW-1185">Reference proteome</keyword>
<sequence length="219" mass="24662">MDVTRAKEKKGLISKTWEKCRSFSRGKSPSKTLWSMKKSKSWPRGGLASSKEEGGDKRARKRRVPNGCFTVYVGPQKQRFVIKAECANHPLFRMLLEEAELEYGFRGEGPLALPCNVDFFYKVLVEMDCPEPEVDVPPLRCGFPKSPSSYRLLTPSRMKSISGAKHTNRAEVLAPILNTQAPLCEPMLGLSSLGPMMAQEIRKYLAQFGEPRCNILCFK</sequence>
<gene>
    <name evidence="3" type="ORF">RJ641_012950</name>
</gene>
<name>A0AAN8Z6L0_9MAGN</name>
<reference evidence="3 4" key="1">
    <citation type="submission" date="2023-12" db="EMBL/GenBank/DDBJ databases">
        <title>A high-quality genome assembly for Dillenia turbinata (Dilleniales).</title>
        <authorList>
            <person name="Chanderbali A."/>
        </authorList>
    </citation>
    <scope>NUCLEOTIDE SEQUENCE [LARGE SCALE GENOMIC DNA]</scope>
    <source>
        <strain evidence="3">LSX21</strain>
        <tissue evidence="3">Leaf</tissue>
    </source>
</reference>
<feature type="region of interest" description="Disordered" evidence="2">
    <location>
        <begin position="23"/>
        <end position="61"/>
    </location>
</feature>
<dbReference type="Proteomes" id="UP001370490">
    <property type="component" value="Unassembled WGS sequence"/>
</dbReference>
<accession>A0AAN8Z6L0</accession>
<dbReference type="PANTHER" id="PTHR31374:SF118">
    <property type="entry name" value="OS01G0924966 PROTEIN"/>
    <property type="match status" value="1"/>
</dbReference>
<comment type="caution">
    <text evidence="3">The sequence shown here is derived from an EMBL/GenBank/DDBJ whole genome shotgun (WGS) entry which is preliminary data.</text>
</comment>
<evidence type="ECO:0000256" key="2">
    <source>
        <dbReference type="SAM" id="MobiDB-lite"/>
    </source>
</evidence>
<dbReference type="Pfam" id="PF02519">
    <property type="entry name" value="Auxin_inducible"/>
    <property type="match status" value="1"/>
</dbReference>
<organism evidence="3 4">
    <name type="scientific">Dillenia turbinata</name>
    <dbReference type="NCBI Taxonomy" id="194707"/>
    <lineage>
        <taxon>Eukaryota</taxon>
        <taxon>Viridiplantae</taxon>
        <taxon>Streptophyta</taxon>
        <taxon>Embryophyta</taxon>
        <taxon>Tracheophyta</taxon>
        <taxon>Spermatophyta</taxon>
        <taxon>Magnoliopsida</taxon>
        <taxon>eudicotyledons</taxon>
        <taxon>Gunneridae</taxon>
        <taxon>Pentapetalae</taxon>
        <taxon>Dilleniales</taxon>
        <taxon>Dilleniaceae</taxon>
        <taxon>Dillenia</taxon>
    </lineage>
</organism>
<proteinExistence type="inferred from homology"/>
<evidence type="ECO:0000256" key="1">
    <source>
        <dbReference type="ARBA" id="ARBA00006974"/>
    </source>
</evidence>
<evidence type="ECO:0000313" key="3">
    <source>
        <dbReference type="EMBL" id="KAK6922443.1"/>
    </source>
</evidence>